<dbReference type="EMBL" id="MHPU01000042">
    <property type="protein sequence ID" value="OGZ87516.1"/>
    <property type="molecule type" value="Genomic_DNA"/>
</dbReference>
<comment type="caution">
    <text evidence="1">The sequence shown here is derived from an EMBL/GenBank/DDBJ whole genome shotgun (WGS) entry which is preliminary data.</text>
</comment>
<dbReference type="AlphaFoldDB" id="A0A1G2JK51"/>
<dbReference type="Proteomes" id="UP000178935">
    <property type="component" value="Unassembled WGS sequence"/>
</dbReference>
<protein>
    <submittedName>
        <fullName evidence="1">Uncharacterized protein</fullName>
    </submittedName>
</protein>
<evidence type="ECO:0000313" key="1">
    <source>
        <dbReference type="EMBL" id="OGZ87516.1"/>
    </source>
</evidence>
<organism evidence="1 2">
    <name type="scientific">Candidatus Staskawiczbacteria bacterium RIFOXYD1_FULL_32_13</name>
    <dbReference type="NCBI Taxonomy" id="1802234"/>
    <lineage>
        <taxon>Bacteria</taxon>
        <taxon>Candidatus Staskawicziibacteriota</taxon>
    </lineage>
</organism>
<accession>A0A1G2JK51</accession>
<evidence type="ECO:0000313" key="2">
    <source>
        <dbReference type="Proteomes" id="UP000178935"/>
    </source>
</evidence>
<proteinExistence type="predicted"/>
<gene>
    <name evidence="1" type="ORF">A2561_00810</name>
</gene>
<sequence>MARPFEETIVIALRTAIMPGLANDQVAGAFVSWLKLNEIEYNHDGIISALEDVGLFFPNLSQMVEEAIAHVRVQRCEAKTKKRQQRAVEQQLLRDDAMER</sequence>
<reference evidence="1 2" key="1">
    <citation type="journal article" date="2016" name="Nat. Commun.">
        <title>Thousands of microbial genomes shed light on interconnected biogeochemical processes in an aquifer system.</title>
        <authorList>
            <person name="Anantharaman K."/>
            <person name="Brown C.T."/>
            <person name="Hug L.A."/>
            <person name="Sharon I."/>
            <person name="Castelle C.J."/>
            <person name="Probst A.J."/>
            <person name="Thomas B.C."/>
            <person name="Singh A."/>
            <person name="Wilkins M.J."/>
            <person name="Karaoz U."/>
            <person name="Brodie E.L."/>
            <person name="Williams K.H."/>
            <person name="Hubbard S.S."/>
            <person name="Banfield J.F."/>
        </authorList>
    </citation>
    <scope>NUCLEOTIDE SEQUENCE [LARGE SCALE GENOMIC DNA]</scope>
</reference>
<name>A0A1G2JK51_9BACT</name>